<accession>A0ABQ5CIA3</accession>
<comment type="caution">
    <text evidence="1">The sequence shown here is derived from an EMBL/GenBank/DDBJ whole genome shotgun (WGS) entry which is preliminary data.</text>
</comment>
<gene>
    <name evidence="1" type="ORF">Tco_0906743</name>
</gene>
<organism evidence="1 2">
    <name type="scientific">Tanacetum coccineum</name>
    <dbReference type="NCBI Taxonomy" id="301880"/>
    <lineage>
        <taxon>Eukaryota</taxon>
        <taxon>Viridiplantae</taxon>
        <taxon>Streptophyta</taxon>
        <taxon>Embryophyta</taxon>
        <taxon>Tracheophyta</taxon>
        <taxon>Spermatophyta</taxon>
        <taxon>Magnoliopsida</taxon>
        <taxon>eudicotyledons</taxon>
        <taxon>Gunneridae</taxon>
        <taxon>Pentapetalae</taxon>
        <taxon>asterids</taxon>
        <taxon>campanulids</taxon>
        <taxon>Asterales</taxon>
        <taxon>Asteraceae</taxon>
        <taxon>Asteroideae</taxon>
        <taxon>Anthemideae</taxon>
        <taxon>Anthemidinae</taxon>
        <taxon>Tanacetum</taxon>
    </lineage>
</organism>
<keyword evidence="2" id="KW-1185">Reference proteome</keyword>
<evidence type="ECO:0000313" key="1">
    <source>
        <dbReference type="EMBL" id="GJT26468.1"/>
    </source>
</evidence>
<reference evidence="1" key="2">
    <citation type="submission" date="2022-01" db="EMBL/GenBank/DDBJ databases">
        <authorList>
            <person name="Yamashiro T."/>
            <person name="Shiraishi A."/>
            <person name="Satake H."/>
            <person name="Nakayama K."/>
        </authorList>
    </citation>
    <scope>NUCLEOTIDE SEQUENCE</scope>
</reference>
<dbReference type="EMBL" id="BQNB010014295">
    <property type="protein sequence ID" value="GJT26468.1"/>
    <property type="molecule type" value="Genomic_DNA"/>
</dbReference>
<proteinExistence type="predicted"/>
<evidence type="ECO:0000313" key="2">
    <source>
        <dbReference type="Proteomes" id="UP001151760"/>
    </source>
</evidence>
<sequence length="100" mass="11212">MSSRAPHQIFNLIDEPTDDEFDNDNIIGEVTNDAQDRVGNQASNGVDNSKTLIAESTVDVEDYDNFIDNEAAEHMMKIPVTIFIFRKVILCHASDINKTI</sequence>
<reference evidence="1" key="1">
    <citation type="journal article" date="2022" name="Int. J. Mol. Sci.">
        <title>Draft Genome of Tanacetum Coccineum: Genomic Comparison of Closely Related Tanacetum-Family Plants.</title>
        <authorList>
            <person name="Yamashiro T."/>
            <person name="Shiraishi A."/>
            <person name="Nakayama K."/>
            <person name="Satake H."/>
        </authorList>
    </citation>
    <scope>NUCLEOTIDE SEQUENCE</scope>
</reference>
<name>A0ABQ5CIA3_9ASTR</name>
<protein>
    <submittedName>
        <fullName evidence="1">Uncharacterized protein</fullName>
    </submittedName>
</protein>
<dbReference type="Proteomes" id="UP001151760">
    <property type="component" value="Unassembled WGS sequence"/>
</dbReference>